<dbReference type="GO" id="GO:0016874">
    <property type="term" value="F:ligase activity"/>
    <property type="evidence" value="ECO:0007669"/>
    <property type="project" value="UniProtKB-KW"/>
</dbReference>
<dbReference type="RefSeq" id="WP_189010602.1">
    <property type="nucleotide sequence ID" value="NZ_BMPP01000015.1"/>
</dbReference>
<keyword evidence="4" id="KW-1185">Reference proteome</keyword>
<evidence type="ECO:0000313" key="4">
    <source>
        <dbReference type="Proteomes" id="UP000647587"/>
    </source>
</evidence>
<dbReference type="PANTHER" id="PTHR43883:SF1">
    <property type="entry name" value="GLUCONOKINASE"/>
    <property type="match status" value="1"/>
</dbReference>
<gene>
    <name evidence="3" type="ORF">GCM10008955_32190</name>
</gene>
<dbReference type="Gene3D" id="3.30.470.30">
    <property type="entry name" value="DNA ligase/mRNA capping enzyme"/>
    <property type="match status" value="1"/>
</dbReference>
<evidence type="ECO:0000256" key="1">
    <source>
        <dbReference type="SAM" id="MobiDB-lite"/>
    </source>
</evidence>
<dbReference type="EMBL" id="BMPP01000015">
    <property type="protein sequence ID" value="GGK35799.1"/>
    <property type="molecule type" value="Genomic_DNA"/>
</dbReference>
<evidence type="ECO:0000259" key="2">
    <source>
        <dbReference type="Pfam" id="PF09414"/>
    </source>
</evidence>
<reference evidence="4" key="1">
    <citation type="journal article" date="2019" name="Int. J. Syst. Evol. Microbiol.">
        <title>The Global Catalogue of Microorganisms (GCM) 10K type strain sequencing project: providing services to taxonomists for standard genome sequencing and annotation.</title>
        <authorList>
            <consortium name="The Broad Institute Genomics Platform"/>
            <consortium name="The Broad Institute Genome Sequencing Center for Infectious Disease"/>
            <person name="Wu L."/>
            <person name="Ma J."/>
        </authorList>
    </citation>
    <scope>NUCLEOTIDE SEQUENCE [LARGE SCALE GENOMIC DNA]</scope>
    <source>
        <strain evidence="4">JCM 30331</strain>
    </source>
</reference>
<feature type="domain" description="RNA ligase" evidence="2">
    <location>
        <begin position="35"/>
        <end position="185"/>
    </location>
</feature>
<proteinExistence type="predicted"/>
<keyword evidence="3" id="KW-0436">Ligase</keyword>
<accession>A0ABQ2F2R4</accession>
<dbReference type="InterPro" id="IPR052732">
    <property type="entry name" value="Cell-binding_unc_protein"/>
</dbReference>
<dbReference type="Pfam" id="PF09414">
    <property type="entry name" value="RNA_ligase"/>
    <property type="match status" value="1"/>
</dbReference>
<name>A0ABQ2F2R4_9DEIO</name>
<protein>
    <submittedName>
        <fullName evidence="3">2'-5' RNA ligase</fullName>
    </submittedName>
</protein>
<dbReference type="SUPFAM" id="SSF56091">
    <property type="entry name" value="DNA ligase/mRNA capping enzyme, catalytic domain"/>
    <property type="match status" value="1"/>
</dbReference>
<sequence>MSTRIKYPRTPHLPWSPGASGDDTRMADTRQFEGREVVITEKLDGENTTLYRDGMHARSLDPRPHPSRDWVKGLQGRIGYRLPAGWRVCGENLFARHSLAYDSLESYFYLFSIWDDTNSCLSWNETCQWAAELGIPTPPELYRGPWHEPTVRQLKVDDQQMEGYVVRTVDGFVFGDFQKCVAKWVRSGHVQTGDHWLHQAVVPNRLRETR</sequence>
<dbReference type="Proteomes" id="UP000647587">
    <property type="component" value="Unassembled WGS sequence"/>
</dbReference>
<organism evidence="3 4">
    <name type="scientific">Deinococcus malanensis</name>
    <dbReference type="NCBI Taxonomy" id="1706855"/>
    <lineage>
        <taxon>Bacteria</taxon>
        <taxon>Thermotogati</taxon>
        <taxon>Deinococcota</taxon>
        <taxon>Deinococci</taxon>
        <taxon>Deinococcales</taxon>
        <taxon>Deinococcaceae</taxon>
        <taxon>Deinococcus</taxon>
    </lineage>
</organism>
<dbReference type="PANTHER" id="PTHR43883">
    <property type="entry name" value="SLR0207 PROTEIN"/>
    <property type="match status" value="1"/>
</dbReference>
<feature type="region of interest" description="Disordered" evidence="1">
    <location>
        <begin position="1"/>
        <end position="26"/>
    </location>
</feature>
<evidence type="ECO:0000313" key="3">
    <source>
        <dbReference type="EMBL" id="GGK35799.1"/>
    </source>
</evidence>
<dbReference type="InterPro" id="IPR021122">
    <property type="entry name" value="RNA_ligase_dom_REL/Rnl2"/>
</dbReference>
<comment type="caution">
    <text evidence="3">The sequence shown here is derived from an EMBL/GenBank/DDBJ whole genome shotgun (WGS) entry which is preliminary data.</text>
</comment>